<evidence type="ECO:0000313" key="6">
    <source>
        <dbReference type="Proteomes" id="UP000654257"/>
    </source>
</evidence>
<dbReference type="GO" id="GO:0031177">
    <property type="term" value="F:phosphopantetheine binding"/>
    <property type="evidence" value="ECO:0007669"/>
    <property type="project" value="InterPro"/>
</dbReference>
<dbReference type="PROSITE" id="PS50075">
    <property type="entry name" value="CARRIER"/>
    <property type="match status" value="1"/>
</dbReference>
<dbReference type="PROSITE" id="PS00455">
    <property type="entry name" value="AMP_BINDING"/>
    <property type="match status" value="1"/>
</dbReference>
<evidence type="ECO:0000256" key="1">
    <source>
        <dbReference type="ARBA" id="ARBA00001957"/>
    </source>
</evidence>
<dbReference type="Gene3D" id="3.40.50.12780">
    <property type="entry name" value="N-terminal domain of ligase-like"/>
    <property type="match status" value="1"/>
</dbReference>
<dbReference type="GO" id="GO:0044550">
    <property type="term" value="P:secondary metabolite biosynthetic process"/>
    <property type="evidence" value="ECO:0007669"/>
    <property type="project" value="TreeGrafter"/>
</dbReference>
<dbReference type="GO" id="GO:0003824">
    <property type="term" value="F:catalytic activity"/>
    <property type="evidence" value="ECO:0007669"/>
    <property type="project" value="InterPro"/>
</dbReference>
<dbReference type="SMART" id="SM00823">
    <property type="entry name" value="PKS_PP"/>
    <property type="match status" value="1"/>
</dbReference>
<dbReference type="Gene3D" id="3.30.559.10">
    <property type="entry name" value="Chloramphenicol acetyltransferase-like domain"/>
    <property type="match status" value="2"/>
</dbReference>
<proteinExistence type="predicted"/>
<keyword evidence="2" id="KW-0596">Phosphopantetheine</keyword>
<dbReference type="EMBL" id="BMCU01000002">
    <property type="protein sequence ID" value="GGG02123.1"/>
    <property type="molecule type" value="Genomic_DNA"/>
</dbReference>
<dbReference type="InterPro" id="IPR042099">
    <property type="entry name" value="ANL_N_sf"/>
</dbReference>
<gene>
    <name evidence="5" type="ORF">GCM10007304_15130</name>
</gene>
<feature type="domain" description="Carrier" evidence="4">
    <location>
        <begin position="930"/>
        <end position="1005"/>
    </location>
</feature>
<evidence type="ECO:0000259" key="4">
    <source>
        <dbReference type="PROSITE" id="PS50075"/>
    </source>
</evidence>
<dbReference type="InterPro" id="IPR006162">
    <property type="entry name" value="Ppantetheine_attach_site"/>
</dbReference>
<reference evidence="5" key="1">
    <citation type="journal article" date="2014" name="Int. J. Syst. Evol. Microbiol.">
        <title>Complete genome sequence of Corynebacterium casei LMG S-19264T (=DSM 44701T), isolated from a smear-ripened cheese.</title>
        <authorList>
            <consortium name="US DOE Joint Genome Institute (JGI-PGF)"/>
            <person name="Walter F."/>
            <person name="Albersmeier A."/>
            <person name="Kalinowski J."/>
            <person name="Ruckert C."/>
        </authorList>
    </citation>
    <scope>NUCLEOTIDE SEQUENCE</scope>
    <source>
        <strain evidence="5">CCM 7905</strain>
    </source>
</reference>
<dbReference type="InterPro" id="IPR020806">
    <property type="entry name" value="PKS_PP-bd"/>
</dbReference>
<evidence type="ECO:0000256" key="3">
    <source>
        <dbReference type="ARBA" id="ARBA00022553"/>
    </source>
</evidence>
<dbReference type="Pfam" id="PF00668">
    <property type="entry name" value="Condensation"/>
    <property type="match status" value="2"/>
</dbReference>
<dbReference type="SUPFAM" id="SSF52777">
    <property type="entry name" value="CoA-dependent acyltransferases"/>
    <property type="match status" value="4"/>
</dbReference>
<evidence type="ECO:0000256" key="2">
    <source>
        <dbReference type="ARBA" id="ARBA00022450"/>
    </source>
</evidence>
<dbReference type="InterPro" id="IPR045851">
    <property type="entry name" value="AMP-bd_C_sf"/>
</dbReference>
<dbReference type="InterPro" id="IPR020845">
    <property type="entry name" value="AMP-binding_CS"/>
</dbReference>
<dbReference type="Proteomes" id="UP000654257">
    <property type="component" value="Unassembled WGS sequence"/>
</dbReference>
<dbReference type="InterPro" id="IPR029058">
    <property type="entry name" value="AB_hydrolase_fold"/>
</dbReference>
<dbReference type="RefSeq" id="WP_188544221.1">
    <property type="nucleotide sequence ID" value="NZ_BMCU01000002.1"/>
</dbReference>
<reference evidence="5" key="2">
    <citation type="submission" date="2020-09" db="EMBL/GenBank/DDBJ databases">
        <authorList>
            <person name="Sun Q."/>
            <person name="Sedlacek I."/>
        </authorList>
    </citation>
    <scope>NUCLEOTIDE SEQUENCE</scope>
    <source>
        <strain evidence="5">CCM 7905</strain>
    </source>
</reference>
<sequence>MTSAPMSLSSAQSDIWYAQQLEPHIPFTIAYYVDLVGSVDHALLSACASLVLAEFGCSSMRVVTVDGVPHVTYADDAVDIPTIVDCSGDDDPESAAARWMTADASGPMPLDGPLVRCAIVKLGDARCFWYTRAHHIALDGYAGMMLLRRLAENYGEVLQSGELPPLRTPNVDTLTSADDRYRASSRHQRDRDFWTAVVADLPPAVTLTASPCEPTASTLRVGCVLDTDLDLALSRTSRAPSTVVIAAFAAYLARMTDTDDVVLALPVSARTDATLRRAAGTVSNVVPLRLTGIGAGTVGSAMKDVETAVFGVLRHQRYRPDSGGFASGRFGPVVNVMMFDRQVSLGDVTGDVHILTTGPTTDLALNIYPGAADSTLRVDFEANPATYDITDLSTHHRRFLHFLRSWSDEHGDDRAISDLPLHLVDDLAAPHHGRDVIDNRSLSDLLASSLPGSLDSTAVTDRGQRWTYRQLHDRSDRLAARLVGDGIGPEHCVAVSIPRSFESVLALWAVAASGATYLPLDPLAPPEREAFMVTDSGAVRGLTTHGRSTDRTALIPWLHVDCVDDGVAPLNKSAPVREDHAAYVIYTSGSTGRPKGVVVTHAGLAGLAEEMRASYGLNSSSRVSHFAAPGFDTALVEVLSAALAGATVVVIPDHVYGGGELTELLAREHVTHLFATPSALATVDPAPLDDLSGLIVGGEVCPPSLVDCWAGRATMRNAYGPTETTCSVTLTDPLVPGRPVSIGRAMVGVTAILLDRRLRPVPVGAVGELYIVSPAVARGYVGAAAQTAGRFVAAPTGGARMFRTGDRARATASGAFEFLGRTDDQIKLRGFRIELREIDSALGDAPGVALSATVLDTRSVLPTLASYVVPTSDSIDKNLVREHLATRLPSYMIPASITVLDALPLTPNRKLDVAALPSPDLGTRGVEPVLASTPTELIVSGAFALVLGSHEVDVHTSFFDLGGDSLAATRVVGRVNVDAAASIGVRDIVEAPTVSALASRVEETRGALLSRPVPGSARERAVVPLSPSQRIIDRSIATDRYNLPFTITVRGTVDRDAVRGALRDVLERHASLRTLHPDGGGQVTLPVPDSLSSRPLEPFSDTAIRAVLEHRFDVRSELPIVTTVFDVSDTEVVLSCAIHHIAADGWSLGVLARDLAALYVSRAAGIQDALPALPLSYADYSVWRADVDTTGDLTFWREELADVPACLTLRTDRPRPPVWSGHGARVVSTFDRTTLDAIEVLARKRGTGVYTVLRSALAVLLGRWSGQRVVVIGTPVAGRDDPMLDDVVGNFVNTVALRAELSPASTFAALVDDARRTEARALDHTDLQFEDMVDAVGFTRTPSIHPCFQVALSLDRFAPSSIRIGDVEVHVDPRPTDVAHCDIHVHLTEQRRHDGADDMAVDIVYATDMFDEHTMEEFSRQFHEMVRTVTIEPDSSIDQLLQDM</sequence>
<dbReference type="GO" id="GO:0043041">
    <property type="term" value="P:amino acid activation for nonribosomal peptide biosynthetic process"/>
    <property type="evidence" value="ECO:0007669"/>
    <property type="project" value="TreeGrafter"/>
</dbReference>
<dbReference type="NCBIfam" id="TIGR01733">
    <property type="entry name" value="AA-adenyl-dom"/>
    <property type="match status" value="1"/>
</dbReference>
<dbReference type="Gene3D" id="3.30.300.30">
    <property type="match status" value="1"/>
</dbReference>
<dbReference type="SUPFAM" id="SSF56801">
    <property type="entry name" value="Acetyl-CoA synthetase-like"/>
    <property type="match status" value="1"/>
</dbReference>
<dbReference type="PANTHER" id="PTHR45527:SF1">
    <property type="entry name" value="FATTY ACID SYNTHASE"/>
    <property type="match status" value="1"/>
</dbReference>
<comment type="cofactor">
    <cofactor evidence="1">
        <name>pantetheine 4'-phosphate</name>
        <dbReference type="ChEBI" id="CHEBI:47942"/>
    </cofactor>
</comment>
<dbReference type="InterPro" id="IPR009081">
    <property type="entry name" value="PP-bd_ACP"/>
</dbReference>
<dbReference type="SUPFAM" id="SSF47336">
    <property type="entry name" value="ACP-like"/>
    <property type="match status" value="1"/>
</dbReference>
<dbReference type="InterPro" id="IPR000873">
    <property type="entry name" value="AMP-dep_synth/lig_dom"/>
</dbReference>
<dbReference type="GO" id="GO:0005737">
    <property type="term" value="C:cytoplasm"/>
    <property type="evidence" value="ECO:0007669"/>
    <property type="project" value="TreeGrafter"/>
</dbReference>
<dbReference type="InterPro" id="IPR023213">
    <property type="entry name" value="CAT-like_dom_sf"/>
</dbReference>
<dbReference type="InterPro" id="IPR010071">
    <property type="entry name" value="AA_adenyl_dom"/>
</dbReference>
<dbReference type="PANTHER" id="PTHR45527">
    <property type="entry name" value="NONRIBOSOMAL PEPTIDE SYNTHETASE"/>
    <property type="match status" value="1"/>
</dbReference>
<dbReference type="Pfam" id="PF00501">
    <property type="entry name" value="AMP-binding"/>
    <property type="match status" value="1"/>
</dbReference>
<dbReference type="Gene3D" id="3.30.559.30">
    <property type="entry name" value="Nonribosomal peptide synthetase, condensation domain"/>
    <property type="match status" value="3"/>
</dbReference>
<dbReference type="InterPro" id="IPR036736">
    <property type="entry name" value="ACP-like_sf"/>
</dbReference>
<dbReference type="Pfam" id="PF00550">
    <property type="entry name" value="PP-binding"/>
    <property type="match status" value="1"/>
</dbReference>
<evidence type="ECO:0000313" key="5">
    <source>
        <dbReference type="EMBL" id="GGG02123.1"/>
    </source>
</evidence>
<keyword evidence="3" id="KW-0597">Phosphoprotein</keyword>
<name>A0A917CYD8_9NOCA</name>
<protein>
    <recommendedName>
        <fullName evidence="4">Carrier domain-containing protein</fullName>
    </recommendedName>
</protein>
<comment type="caution">
    <text evidence="5">The sequence shown here is derived from an EMBL/GenBank/DDBJ whole genome shotgun (WGS) entry which is preliminary data.</text>
</comment>
<organism evidence="5 6">
    <name type="scientific">Rhodococcoides trifolii</name>
    <dbReference type="NCBI Taxonomy" id="908250"/>
    <lineage>
        <taxon>Bacteria</taxon>
        <taxon>Bacillati</taxon>
        <taxon>Actinomycetota</taxon>
        <taxon>Actinomycetes</taxon>
        <taxon>Mycobacteriales</taxon>
        <taxon>Nocardiaceae</taxon>
        <taxon>Rhodococcoides</taxon>
    </lineage>
</organism>
<keyword evidence="6" id="KW-1185">Reference proteome</keyword>
<accession>A0A917CYD8</accession>
<dbReference type="GO" id="GO:0008610">
    <property type="term" value="P:lipid biosynthetic process"/>
    <property type="evidence" value="ECO:0007669"/>
    <property type="project" value="UniProtKB-ARBA"/>
</dbReference>
<dbReference type="InterPro" id="IPR001242">
    <property type="entry name" value="Condensation_dom"/>
</dbReference>
<dbReference type="PROSITE" id="PS00012">
    <property type="entry name" value="PHOSPHOPANTETHEINE"/>
    <property type="match status" value="1"/>
</dbReference>
<dbReference type="Gene3D" id="3.40.50.1820">
    <property type="entry name" value="alpha/beta hydrolase"/>
    <property type="match status" value="1"/>
</dbReference>